<dbReference type="AlphaFoldDB" id="A0AAF0UZD0"/>
<dbReference type="Proteomes" id="UP001234989">
    <property type="component" value="Chromosome 11"/>
</dbReference>
<organism evidence="1 2">
    <name type="scientific">Solanum verrucosum</name>
    <dbReference type="NCBI Taxonomy" id="315347"/>
    <lineage>
        <taxon>Eukaryota</taxon>
        <taxon>Viridiplantae</taxon>
        <taxon>Streptophyta</taxon>
        <taxon>Embryophyta</taxon>
        <taxon>Tracheophyta</taxon>
        <taxon>Spermatophyta</taxon>
        <taxon>Magnoliopsida</taxon>
        <taxon>eudicotyledons</taxon>
        <taxon>Gunneridae</taxon>
        <taxon>Pentapetalae</taxon>
        <taxon>asterids</taxon>
        <taxon>lamiids</taxon>
        <taxon>Solanales</taxon>
        <taxon>Solanaceae</taxon>
        <taxon>Solanoideae</taxon>
        <taxon>Solaneae</taxon>
        <taxon>Solanum</taxon>
    </lineage>
</organism>
<dbReference type="EMBL" id="CP133622">
    <property type="protein sequence ID" value="WMV55522.1"/>
    <property type="molecule type" value="Genomic_DNA"/>
</dbReference>
<evidence type="ECO:0000313" key="2">
    <source>
        <dbReference type="Proteomes" id="UP001234989"/>
    </source>
</evidence>
<evidence type="ECO:0000313" key="1">
    <source>
        <dbReference type="EMBL" id="WMV55522.1"/>
    </source>
</evidence>
<dbReference type="InterPro" id="IPR011990">
    <property type="entry name" value="TPR-like_helical_dom_sf"/>
</dbReference>
<accession>A0AAF0UZD0</accession>
<reference evidence="1" key="1">
    <citation type="submission" date="2023-08" db="EMBL/GenBank/DDBJ databases">
        <title>A de novo genome assembly of Solanum verrucosum Schlechtendal, a Mexican diploid species geographically isolated from the other diploid A-genome species in potato relatives.</title>
        <authorList>
            <person name="Hosaka K."/>
        </authorList>
    </citation>
    <scope>NUCLEOTIDE SEQUENCE</scope>
    <source>
        <tissue evidence="1">Young leaves</tissue>
    </source>
</reference>
<gene>
    <name evidence="1" type="ORF">MTR67_048907</name>
</gene>
<proteinExistence type="predicted"/>
<name>A0AAF0UZD0_SOLVR</name>
<dbReference type="Gene3D" id="1.25.40.10">
    <property type="entry name" value="Tetratricopeptide repeat domain"/>
    <property type="match status" value="1"/>
</dbReference>
<sequence>MCPEKKEVKQLHGQLILNGLIHCFPNAAKLIESYVDVDALLVLKSSIQSPDTFSYNIMIRGMILIKRRMEPLFLYEGLVTDKLLLDSHTYTFVLKAYFKLKAVLEEHDNVICPLNSMITNYMNESLVEEPIKNLRSSIQWEIRMKLLGARCSGLGLLETDFMSQQSDCNLSVCHSSSIAEF</sequence>
<protein>
    <submittedName>
        <fullName evidence="1">Uncharacterized protein</fullName>
    </submittedName>
</protein>
<keyword evidence="2" id="KW-1185">Reference proteome</keyword>